<organism evidence="8 9">
    <name type="scientific">Prosthecobacter debontii</name>
    <dbReference type="NCBI Taxonomy" id="48467"/>
    <lineage>
        <taxon>Bacteria</taxon>
        <taxon>Pseudomonadati</taxon>
        <taxon>Verrucomicrobiota</taxon>
        <taxon>Verrucomicrobiia</taxon>
        <taxon>Verrucomicrobiales</taxon>
        <taxon>Verrucomicrobiaceae</taxon>
        <taxon>Prosthecobacter</taxon>
    </lineage>
</organism>
<protein>
    <submittedName>
        <fullName evidence="8">Feruloyl esterase</fullName>
    </submittedName>
</protein>
<dbReference type="GO" id="GO:0052689">
    <property type="term" value="F:carboxylic ester hydrolase activity"/>
    <property type="evidence" value="ECO:0007669"/>
    <property type="project" value="UniProtKB-KW"/>
</dbReference>
<evidence type="ECO:0000256" key="5">
    <source>
        <dbReference type="ARBA" id="ARBA00022801"/>
    </source>
</evidence>
<dbReference type="STRING" id="48467.SAMN02745166_03215"/>
<accession>A0A1T4YGB8</accession>
<dbReference type="InterPro" id="IPR011118">
    <property type="entry name" value="Tannase/feruloyl_esterase"/>
</dbReference>
<dbReference type="Gene3D" id="3.40.50.1820">
    <property type="entry name" value="alpha/beta hydrolase"/>
    <property type="match status" value="1"/>
</dbReference>
<name>A0A1T4YGB8_9BACT</name>
<evidence type="ECO:0000313" key="9">
    <source>
        <dbReference type="Proteomes" id="UP000190774"/>
    </source>
</evidence>
<evidence type="ECO:0000313" key="8">
    <source>
        <dbReference type="EMBL" id="SKB00710.1"/>
    </source>
</evidence>
<dbReference type="AlphaFoldDB" id="A0A1T4YGB8"/>
<evidence type="ECO:0000256" key="4">
    <source>
        <dbReference type="ARBA" id="ARBA00022729"/>
    </source>
</evidence>
<keyword evidence="4" id="KW-0732">Signal</keyword>
<dbReference type="PANTHER" id="PTHR33938:SF15">
    <property type="entry name" value="FERULOYL ESTERASE B-RELATED"/>
    <property type="match status" value="1"/>
</dbReference>
<comment type="similarity">
    <text evidence="1">Belongs to the tannase family.</text>
</comment>
<keyword evidence="5" id="KW-0378">Hydrolase</keyword>
<keyword evidence="3" id="KW-0479">Metal-binding</keyword>
<dbReference type="EMBL" id="FUYE01000010">
    <property type="protein sequence ID" value="SKB00710.1"/>
    <property type="molecule type" value="Genomic_DNA"/>
</dbReference>
<keyword evidence="2" id="KW-0719">Serine esterase</keyword>
<keyword evidence="7" id="KW-1015">Disulfide bond</keyword>
<evidence type="ECO:0000256" key="6">
    <source>
        <dbReference type="ARBA" id="ARBA00022837"/>
    </source>
</evidence>
<keyword evidence="9" id="KW-1185">Reference proteome</keyword>
<reference evidence="9" key="1">
    <citation type="submission" date="2017-02" db="EMBL/GenBank/DDBJ databases">
        <authorList>
            <person name="Varghese N."/>
            <person name="Submissions S."/>
        </authorList>
    </citation>
    <scope>NUCLEOTIDE SEQUENCE [LARGE SCALE GENOMIC DNA]</scope>
    <source>
        <strain evidence="9">ATCC 700200</strain>
    </source>
</reference>
<dbReference type="Pfam" id="PF07519">
    <property type="entry name" value="Tannase"/>
    <property type="match status" value="2"/>
</dbReference>
<proteinExistence type="inferred from homology"/>
<dbReference type="GO" id="GO:0046872">
    <property type="term" value="F:metal ion binding"/>
    <property type="evidence" value="ECO:0007669"/>
    <property type="project" value="UniProtKB-KW"/>
</dbReference>
<evidence type="ECO:0000256" key="3">
    <source>
        <dbReference type="ARBA" id="ARBA00022723"/>
    </source>
</evidence>
<gene>
    <name evidence="8" type="ORF">SAMN02745166_03215</name>
</gene>
<dbReference type="SUPFAM" id="SSF53474">
    <property type="entry name" value="alpha/beta-Hydrolases"/>
    <property type="match status" value="1"/>
</dbReference>
<dbReference type="Proteomes" id="UP000190774">
    <property type="component" value="Unassembled WGS sequence"/>
</dbReference>
<evidence type="ECO:0000256" key="7">
    <source>
        <dbReference type="ARBA" id="ARBA00023157"/>
    </source>
</evidence>
<evidence type="ECO:0000256" key="2">
    <source>
        <dbReference type="ARBA" id="ARBA00022487"/>
    </source>
</evidence>
<keyword evidence="6" id="KW-0106">Calcium</keyword>
<sequence length="513" mass="55317">MVLEASLDVLPCFMNQMIFSLSLAMVFSCFSASGETPPPSPALEAKLTALREVKVDAGAITSVQRDASGKRIVVKLVLNPAKESNIKVEVWLPDSDNWNGCFLGLGNGGAAGKINPGGLSSMSGQGYAVATTDMGTAPNPDSGIGNPEVWKDFGYRATHLMTVVGKQITKAHFGRDPEYSYFSGGSTGGQQALQEAQRYPEDYDGIAAAVAAHCRTPLHAYFLWNEQILQTCPFSKEQDASVIAAANEHMASREIPVVAGKFVSDPRCTAQDIEAVIALARKKDASLTDAHAAALRKLFAGPRHAVTGERLFNGVPFGSSILASHGHLYLFNWVFGADKKMTEINFGDDMDTYTSKLAPYLNAENPDLSAFEKRGGKLIMTLGTADSVVPYHASMDYYERVIAHFGGSLDKVRSFFQFYIVPGLAHGGGPGINQPPNLLEAVRAWRETGVAPTSLLGRHAEENGKGKTVWDMPLYPYPTRTGWNATTSSFEPMEGPRGGVDRIAERFRPAAAE</sequence>
<dbReference type="InterPro" id="IPR029058">
    <property type="entry name" value="AB_hydrolase_fold"/>
</dbReference>
<evidence type="ECO:0000256" key="1">
    <source>
        <dbReference type="ARBA" id="ARBA00006249"/>
    </source>
</evidence>
<dbReference type="PANTHER" id="PTHR33938">
    <property type="entry name" value="FERULOYL ESTERASE B-RELATED"/>
    <property type="match status" value="1"/>
</dbReference>